<evidence type="ECO:0000313" key="8">
    <source>
        <dbReference type="Ensembl" id="ENSAMXP00000029640.1"/>
    </source>
</evidence>
<keyword evidence="5" id="KW-1133">Transmembrane helix</keyword>
<feature type="region of interest" description="Disordered" evidence="4">
    <location>
        <begin position="377"/>
        <end position="445"/>
    </location>
</feature>
<keyword evidence="9" id="KW-1185">Reference proteome</keyword>
<dbReference type="InParanoid" id="A0A3B1IJC2"/>
<feature type="signal peptide" evidence="6">
    <location>
        <begin position="1"/>
        <end position="20"/>
    </location>
</feature>
<dbReference type="Gene3D" id="2.60.40.10">
    <property type="entry name" value="Immunoglobulins"/>
    <property type="match status" value="1"/>
</dbReference>
<dbReference type="GO" id="GO:0006955">
    <property type="term" value="P:immune response"/>
    <property type="evidence" value="ECO:0007669"/>
    <property type="project" value="TreeGrafter"/>
</dbReference>
<keyword evidence="6" id="KW-0732">Signal</keyword>
<evidence type="ECO:0000256" key="5">
    <source>
        <dbReference type="SAM" id="Phobius"/>
    </source>
</evidence>
<dbReference type="InterPro" id="IPR036179">
    <property type="entry name" value="Ig-like_dom_sf"/>
</dbReference>
<dbReference type="InterPro" id="IPR003006">
    <property type="entry name" value="Ig/MHC_CS"/>
</dbReference>
<dbReference type="SUPFAM" id="SSF48726">
    <property type="entry name" value="Immunoglobulin"/>
    <property type="match status" value="1"/>
</dbReference>
<reference evidence="9" key="1">
    <citation type="submission" date="2013-03" db="EMBL/GenBank/DDBJ databases">
        <authorList>
            <person name="Jeffery W."/>
            <person name="Warren W."/>
            <person name="Wilson R.K."/>
        </authorList>
    </citation>
    <scope>NUCLEOTIDE SEQUENCE</scope>
    <source>
        <strain evidence="9">female</strain>
    </source>
</reference>
<keyword evidence="5" id="KW-0812">Transmembrane</keyword>
<evidence type="ECO:0000313" key="9">
    <source>
        <dbReference type="Proteomes" id="UP000018467"/>
    </source>
</evidence>
<name>A0A3B1IJC2_ASTMX</name>
<feature type="compositionally biased region" description="Polar residues" evidence="4">
    <location>
        <begin position="397"/>
        <end position="411"/>
    </location>
</feature>
<dbReference type="InterPro" id="IPR001039">
    <property type="entry name" value="MHC_I_a_a1/a2"/>
</dbReference>
<reference evidence="8" key="3">
    <citation type="submission" date="2025-08" db="UniProtKB">
        <authorList>
            <consortium name="Ensembl"/>
        </authorList>
    </citation>
    <scope>IDENTIFICATION</scope>
</reference>
<keyword evidence="5" id="KW-0472">Membrane</keyword>
<keyword evidence="1" id="KW-0325">Glycoprotein</keyword>
<dbReference type="Gene3D" id="3.30.500.10">
    <property type="entry name" value="MHC class I-like antigen recognition-like"/>
    <property type="match status" value="1"/>
</dbReference>
<dbReference type="SUPFAM" id="SSF54452">
    <property type="entry name" value="MHC antigen-recognition domain"/>
    <property type="match status" value="1"/>
</dbReference>
<dbReference type="InterPro" id="IPR003597">
    <property type="entry name" value="Ig_C1-set"/>
</dbReference>
<dbReference type="PRINTS" id="PR01638">
    <property type="entry name" value="MHCCLASSI"/>
</dbReference>
<proteinExistence type="inferred from homology"/>
<dbReference type="SMART" id="SM00407">
    <property type="entry name" value="IGc1"/>
    <property type="match status" value="1"/>
</dbReference>
<feature type="domain" description="Ig-like" evidence="7">
    <location>
        <begin position="210"/>
        <end position="293"/>
    </location>
</feature>
<dbReference type="AlphaFoldDB" id="A0A3B1IJC2"/>
<dbReference type="FunFam" id="3.30.500.10:FF:000005">
    <property type="entry name" value="MHC class I antigen ZKA transcript variant 1"/>
    <property type="match status" value="1"/>
</dbReference>
<dbReference type="STRING" id="7994.ENSAMXP00000029640"/>
<protein>
    <recommendedName>
        <fullName evidence="7">Ig-like domain-containing protein</fullName>
    </recommendedName>
</protein>
<sequence length="465" mass="52379">MDSAVRLVLVLVAMVAPVFSDQHSLYYIYSALNKDVSLPGIYEFTALGLLDDREIDYYNSKEQKKIPKQSWMMEKMQEDYWDKGTLSRKSKEQWFKVNVDILMKRMNHNNTDLHVLQWRHGCEIEESNGQVTFLRGIDEYSYDGSEFLSFDDENMSWVAPVQAAEITKRKWDGVAILNQYTKGYLEKECVDWLTKFMEYGKESLRKHSAPEVYAFEKKSVTDPRKLTLTCLATGFYPKDVKLCLRKFGTSIPEHLLTSSGIRPNDDGTYQLRKSVEIHEDDKAKYDCYVSHSSLPEPVIKPWVPRKSVSAEMGIYIGGGIGALVLLGLIAGVVVFVVKKKDDKPPQGSDSTPSSVSTESGRSYADVLCGCLAKQKGKKVKDNKDPQEKMPLQENDNKSSQDSNSTLNSVSTESDDEPPHSSNTTLSSVSTESGNKSPAVNGKVEHNGEIHETLINAYFNASLYYT</sequence>
<organism evidence="8 9">
    <name type="scientific">Astyanax mexicanus</name>
    <name type="common">Blind cave fish</name>
    <name type="synonym">Astyanax fasciatus mexicanus</name>
    <dbReference type="NCBI Taxonomy" id="7994"/>
    <lineage>
        <taxon>Eukaryota</taxon>
        <taxon>Metazoa</taxon>
        <taxon>Chordata</taxon>
        <taxon>Craniata</taxon>
        <taxon>Vertebrata</taxon>
        <taxon>Euteleostomi</taxon>
        <taxon>Actinopterygii</taxon>
        <taxon>Neopterygii</taxon>
        <taxon>Teleostei</taxon>
        <taxon>Ostariophysi</taxon>
        <taxon>Characiformes</taxon>
        <taxon>Characoidei</taxon>
        <taxon>Acestrorhamphidae</taxon>
        <taxon>Acestrorhamphinae</taxon>
        <taxon>Astyanax</taxon>
    </lineage>
</organism>
<reference evidence="8" key="4">
    <citation type="submission" date="2025-09" db="UniProtKB">
        <authorList>
            <consortium name="Ensembl"/>
        </authorList>
    </citation>
    <scope>IDENTIFICATION</scope>
</reference>
<feature type="chain" id="PRO_5017411907" description="Ig-like domain-containing protein" evidence="6">
    <location>
        <begin position="21"/>
        <end position="465"/>
    </location>
</feature>
<evidence type="ECO:0000256" key="4">
    <source>
        <dbReference type="SAM" id="MobiDB-lite"/>
    </source>
</evidence>
<dbReference type="InterPro" id="IPR050208">
    <property type="entry name" value="MHC_class-I_related"/>
</dbReference>
<comment type="similarity">
    <text evidence="3">Belongs to the MHC class I family.</text>
</comment>
<evidence type="ECO:0000259" key="7">
    <source>
        <dbReference type="PROSITE" id="PS50835"/>
    </source>
</evidence>
<evidence type="ECO:0000256" key="2">
    <source>
        <dbReference type="ARBA" id="ARBA00023319"/>
    </source>
</evidence>
<dbReference type="InterPro" id="IPR007110">
    <property type="entry name" value="Ig-like_dom"/>
</dbReference>
<keyword evidence="2" id="KW-0393">Immunoglobulin domain</keyword>
<dbReference type="Pfam" id="PF07654">
    <property type="entry name" value="C1-set"/>
    <property type="match status" value="1"/>
</dbReference>
<dbReference type="InterPro" id="IPR011161">
    <property type="entry name" value="MHC_I-like_Ag-recog"/>
</dbReference>
<dbReference type="PROSITE" id="PS50835">
    <property type="entry name" value="IG_LIKE"/>
    <property type="match status" value="1"/>
</dbReference>
<dbReference type="GeneTree" id="ENSGT01150000287002"/>
<evidence type="ECO:0000256" key="6">
    <source>
        <dbReference type="SAM" id="SignalP"/>
    </source>
</evidence>
<dbReference type="FunCoup" id="A0A3B1IJC2">
    <property type="interactions" value="521"/>
</dbReference>
<dbReference type="InterPro" id="IPR013783">
    <property type="entry name" value="Ig-like_fold"/>
</dbReference>
<feature type="region of interest" description="Disordered" evidence="4">
    <location>
        <begin position="340"/>
        <end position="359"/>
    </location>
</feature>
<dbReference type="PROSITE" id="PS00290">
    <property type="entry name" value="IG_MHC"/>
    <property type="match status" value="1"/>
</dbReference>
<evidence type="ECO:0000256" key="1">
    <source>
        <dbReference type="ARBA" id="ARBA00023180"/>
    </source>
</evidence>
<dbReference type="Proteomes" id="UP000018467">
    <property type="component" value="Unassembled WGS sequence"/>
</dbReference>
<feature type="compositionally biased region" description="Polar residues" evidence="4">
    <location>
        <begin position="419"/>
        <end position="437"/>
    </location>
</feature>
<dbReference type="InterPro" id="IPR037055">
    <property type="entry name" value="MHC_I-like_Ag-recog_sf"/>
</dbReference>
<dbReference type="PANTHER" id="PTHR16675">
    <property type="entry name" value="MHC CLASS I-RELATED"/>
    <property type="match status" value="1"/>
</dbReference>
<dbReference type="PANTHER" id="PTHR16675:SF193">
    <property type="entry name" value="LOC571647 PROTEIN-RELATED"/>
    <property type="match status" value="1"/>
</dbReference>
<feature type="compositionally biased region" description="Low complexity" evidence="4">
    <location>
        <begin position="348"/>
        <end position="359"/>
    </location>
</feature>
<dbReference type="Ensembl" id="ENSAMXT00000052261.1">
    <property type="protein sequence ID" value="ENSAMXP00000029640.1"/>
    <property type="gene ID" value="ENSAMXG00000033453.1"/>
</dbReference>
<dbReference type="GO" id="GO:0005615">
    <property type="term" value="C:extracellular space"/>
    <property type="evidence" value="ECO:0007669"/>
    <property type="project" value="TreeGrafter"/>
</dbReference>
<dbReference type="Bgee" id="ENSAMXG00000033453">
    <property type="expression patterns" value="Expressed in intestine and 11 other cell types or tissues"/>
</dbReference>
<evidence type="ECO:0000256" key="3">
    <source>
        <dbReference type="RuleBase" id="RU004439"/>
    </source>
</evidence>
<dbReference type="GO" id="GO:0009897">
    <property type="term" value="C:external side of plasma membrane"/>
    <property type="evidence" value="ECO:0007669"/>
    <property type="project" value="TreeGrafter"/>
</dbReference>
<accession>A0A3B1IJC2</accession>
<dbReference type="Pfam" id="PF00129">
    <property type="entry name" value="MHC_I"/>
    <property type="match status" value="1"/>
</dbReference>
<dbReference type="InterPro" id="IPR011162">
    <property type="entry name" value="MHC_I/II-like_Ag-recog"/>
</dbReference>
<reference evidence="9" key="2">
    <citation type="journal article" date="2014" name="Nat. Commun.">
        <title>The cavefish genome reveals candidate genes for eye loss.</title>
        <authorList>
            <person name="McGaugh S.E."/>
            <person name="Gross J.B."/>
            <person name="Aken B."/>
            <person name="Blin M."/>
            <person name="Borowsky R."/>
            <person name="Chalopin D."/>
            <person name="Hinaux H."/>
            <person name="Jeffery W.R."/>
            <person name="Keene A."/>
            <person name="Ma L."/>
            <person name="Minx P."/>
            <person name="Murphy D."/>
            <person name="O'Quin K.E."/>
            <person name="Retaux S."/>
            <person name="Rohner N."/>
            <person name="Searle S.M."/>
            <person name="Stahl B.A."/>
            <person name="Tabin C."/>
            <person name="Volff J.N."/>
            <person name="Yoshizawa M."/>
            <person name="Warren W.C."/>
        </authorList>
    </citation>
    <scope>NUCLEOTIDE SEQUENCE [LARGE SCALE GENOMIC DNA]</scope>
    <source>
        <strain evidence="9">female</strain>
    </source>
</reference>
<feature type="transmembrane region" description="Helical" evidence="5">
    <location>
        <begin position="314"/>
        <end position="337"/>
    </location>
</feature>